<evidence type="ECO:0000256" key="7">
    <source>
        <dbReference type="ARBA" id="ARBA00023157"/>
    </source>
</evidence>
<proteinExistence type="predicted"/>
<dbReference type="Gene3D" id="4.10.400.10">
    <property type="entry name" value="Low-density Lipoprotein Receptor"/>
    <property type="match status" value="1"/>
</dbReference>
<keyword evidence="6" id="KW-0472">Membrane</keyword>
<feature type="disulfide bond" evidence="8">
    <location>
        <begin position="57"/>
        <end position="69"/>
    </location>
</feature>
<keyword evidence="3" id="KW-0812">Transmembrane</keyword>
<dbReference type="InterPro" id="IPR036055">
    <property type="entry name" value="LDL_receptor-like_sf"/>
</dbReference>
<feature type="disulfide bond" evidence="8">
    <location>
        <begin position="76"/>
        <end position="91"/>
    </location>
</feature>
<dbReference type="SUPFAM" id="SSF57424">
    <property type="entry name" value="LDL receptor-like module"/>
    <property type="match status" value="1"/>
</dbReference>
<protein>
    <submittedName>
        <fullName evidence="9">MALRD1</fullName>
    </submittedName>
</protein>
<name>A0ABY6KHH5_9ARAC</name>
<dbReference type="Gene3D" id="1.10.10.1450">
    <property type="match status" value="1"/>
</dbReference>
<keyword evidence="7 8" id="KW-1015">Disulfide bond</keyword>
<dbReference type="PROSITE" id="PS01209">
    <property type="entry name" value="LDLRA_1"/>
    <property type="match status" value="1"/>
</dbReference>
<gene>
    <name evidence="9" type="ORF">LAZ67_5003337</name>
</gene>
<dbReference type="PANTHER" id="PTHR24270">
    <property type="entry name" value="LOW-DENSITY LIPOPROTEIN RECEPTOR-RELATED"/>
    <property type="match status" value="1"/>
</dbReference>
<dbReference type="InterPro" id="IPR050685">
    <property type="entry name" value="LDLR"/>
</dbReference>
<feature type="disulfide bond" evidence="8">
    <location>
        <begin position="64"/>
        <end position="82"/>
    </location>
</feature>
<evidence type="ECO:0000256" key="4">
    <source>
        <dbReference type="ARBA" id="ARBA00022737"/>
    </source>
</evidence>
<evidence type="ECO:0000256" key="5">
    <source>
        <dbReference type="ARBA" id="ARBA00022989"/>
    </source>
</evidence>
<dbReference type="Proteomes" id="UP001235939">
    <property type="component" value="Chromosome 05"/>
</dbReference>
<dbReference type="EMBL" id="CP092867">
    <property type="protein sequence ID" value="UYV68194.1"/>
    <property type="molecule type" value="Genomic_DNA"/>
</dbReference>
<keyword evidence="10" id="KW-1185">Reference proteome</keyword>
<comment type="subcellular location">
    <subcellularLocation>
        <location evidence="2">Endomembrane system</location>
    </subcellularLocation>
    <subcellularLocation>
        <location evidence="1">Membrane</location>
        <topology evidence="1">Single-pass membrane protein</topology>
    </subcellularLocation>
</comment>
<evidence type="ECO:0000256" key="2">
    <source>
        <dbReference type="ARBA" id="ARBA00004308"/>
    </source>
</evidence>
<organism evidence="9 10">
    <name type="scientific">Cordylochernes scorpioides</name>
    <dbReference type="NCBI Taxonomy" id="51811"/>
    <lineage>
        <taxon>Eukaryota</taxon>
        <taxon>Metazoa</taxon>
        <taxon>Ecdysozoa</taxon>
        <taxon>Arthropoda</taxon>
        <taxon>Chelicerata</taxon>
        <taxon>Arachnida</taxon>
        <taxon>Pseudoscorpiones</taxon>
        <taxon>Cheliferoidea</taxon>
        <taxon>Chernetidae</taxon>
        <taxon>Cordylochernes</taxon>
    </lineage>
</organism>
<evidence type="ECO:0000256" key="1">
    <source>
        <dbReference type="ARBA" id="ARBA00004167"/>
    </source>
</evidence>
<keyword evidence="4" id="KW-0677">Repeat</keyword>
<dbReference type="InterPro" id="IPR023415">
    <property type="entry name" value="LDLR_class-A_CS"/>
</dbReference>
<dbReference type="PROSITE" id="PS50068">
    <property type="entry name" value="LDLRA_2"/>
    <property type="match status" value="1"/>
</dbReference>
<sequence>MWGKRNNHTTNWRREFGRQPEREVVEGVLLWRGDRSWADLVLGEVGGSFISVVENPCGNEHFTCSNSQCIKKEWWCDGRSDCRDNSDEARCGHTNRHRRNDSLDKSMELRQEQRVVIEFLEMEGCSASEIHKELKNVYKEATIDVSNVRRWIKDSDVVRILWMTNQVVGGHQQPPTLKTRLMTLYVMIEEKLSESYRKICSKWVPRKLTPDQRDQRVQLCQELLHLSEAQKDTF</sequence>
<accession>A0ABY6KHH5</accession>
<dbReference type="InterPro" id="IPR002172">
    <property type="entry name" value="LDrepeatLR_classA_rpt"/>
</dbReference>
<evidence type="ECO:0000256" key="3">
    <source>
        <dbReference type="ARBA" id="ARBA00022692"/>
    </source>
</evidence>
<dbReference type="Pfam" id="PF00057">
    <property type="entry name" value="Ldl_recept_a"/>
    <property type="match status" value="1"/>
</dbReference>
<dbReference type="SMART" id="SM00192">
    <property type="entry name" value="LDLa"/>
    <property type="match status" value="1"/>
</dbReference>
<evidence type="ECO:0000256" key="6">
    <source>
        <dbReference type="ARBA" id="ARBA00023136"/>
    </source>
</evidence>
<dbReference type="CDD" id="cd00112">
    <property type="entry name" value="LDLa"/>
    <property type="match status" value="1"/>
</dbReference>
<evidence type="ECO:0000313" key="9">
    <source>
        <dbReference type="EMBL" id="UYV68194.1"/>
    </source>
</evidence>
<evidence type="ECO:0000256" key="8">
    <source>
        <dbReference type="PROSITE-ProRule" id="PRU00124"/>
    </source>
</evidence>
<evidence type="ECO:0000313" key="10">
    <source>
        <dbReference type="Proteomes" id="UP001235939"/>
    </source>
</evidence>
<keyword evidence="5" id="KW-1133">Transmembrane helix</keyword>
<reference evidence="9 10" key="1">
    <citation type="submission" date="2022-01" db="EMBL/GenBank/DDBJ databases">
        <title>A chromosomal length assembly of Cordylochernes scorpioides.</title>
        <authorList>
            <person name="Zeh D."/>
            <person name="Zeh J."/>
        </authorList>
    </citation>
    <scope>NUCLEOTIDE SEQUENCE [LARGE SCALE GENOMIC DNA]</scope>
    <source>
        <strain evidence="9">IN4F17</strain>
        <tissue evidence="9">Whole Body</tissue>
    </source>
</reference>